<evidence type="ECO:0000313" key="5">
    <source>
        <dbReference type="EMBL" id="ODM03368.1"/>
    </source>
</evidence>
<comment type="similarity">
    <text evidence="1">Belongs to the bacterial solute-binding protein 1 family.</text>
</comment>
<name>A0A1E3A3Q9_9FIRM</name>
<keyword evidence="4" id="KW-0732">Signal</keyword>
<dbReference type="SUPFAM" id="SSF53850">
    <property type="entry name" value="Periplasmic binding protein-like II"/>
    <property type="match status" value="1"/>
</dbReference>
<dbReference type="Gene3D" id="3.40.190.10">
    <property type="entry name" value="Periplasmic binding protein-like II"/>
    <property type="match status" value="2"/>
</dbReference>
<organism evidence="5 6">
    <name type="scientific">Eisenbergiella tayi</name>
    <dbReference type="NCBI Taxonomy" id="1432052"/>
    <lineage>
        <taxon>Bacteria</taxon>
        <taxon>Bacillati</taxon>
        <taxon>Bacillota</taxon>
        <taxon>Clostridia</taxon>
        <taxon>Lachnospirales</taxon>
        <taxon>Lachnospiraceae</taxon>
        <taxon>Eisenbergiella</taxon>
    </lineage>
</organism>
<dbReference type="InterPro" id="IPR006059">
    <property type="entry name" value="SBP"/>
</dbReference>
<dbReference type="AlphaFoldDB" id="A0A1E3A3Q9"/>
<dbReference type="PANTHER" id="PTHR43649:SF29">
    <property type="entry name" value="OSMOPROTECTIVE COMPOUNDS-BINDING PROTEIN GGTB"/>
    <property type="match status" value="1"/>
</dbReference>
<dbReference type="EMBL" id="MCGH01000003">
    <property type="protein sequence ID" value="ODM03368.1"/>
    <property type="molecule type" value="Genomic_DNA"/>
</dbReference>
<accession>A0A1E3A3Q9</accession>
<evidence type="ECO:0000256" key="3">
    <source>
        <dbReference type="SAM" id="MobiDB-lite"/>
    </source>
</evidence>
<feature type="compositionally biased region" description="Low complexity" evidence="3">
    <location>
        <begin position="35"/>
        <end position="59"/>
    </location>
</feature>
<feature type="region of interest" description="Disordered" evidence="3">
    <location>
        <begin position="22"/>
        <end position="61"/>
    </location>
</feature>
<gene>
    <name evidence="5" type="ORF">BEI61_04163</name>
</gene>
<dbReference type="InterPro" id="IPR050490">
    <property type="entry name" value="Bact_solute-bd_prot1"/>
</dbReference>
<dbReference type="PANTHER" id="PTHR43649">
    <property type="entry name" value="ARABINOSE-BINDING PROTEIN-RELATED"/>
    <property type="match status" value="1"/>
</dbReference>
<feature type="chain" id="PRO_5039365078" evidence="4">
    <location>
        <begin position="20"/>
        <end position="463"/>
    </location>
</feature>
<dbReference type="Proteomes" id="UP000094067">
    <property type="component" value="Unassembled WGS sequence"/>
</dbReference>
<keyword evidence="2" id="KW-0813">Transport</keyword>
<dbReference type="PROSITE" id="PS51257">
    <property type="entry name" value="PROKAR_LIPOPROTEIN"/>
    <property type="match status" value="1"/>
</dbReference>
<evidence type="ECO:0000256" key="4">
    <source>
        <dbReference type="SAM" id="SignalP"/>
    </source>
</evidence>
<reference evidence="5 6" key="1">
    <citation type="submission" date="2016-07" db="EMBL/GenBank/DDBJ databases">
        <title>Characterization of isolates of Eisenbergiella tayi derived from blood cultures, using whole genome sequencing.</title>
        <authorList>
            <person name="Burdz T."/>
            <person name="Wiebe D."/>
            <person name="Huynh C."/>
            <person name="Bernard K."/>
        </authorList>
    </citation>
    <scope>NUCLEOTIDE SEQUENCE [LARGE SCALE GENOMIC DNA]</scope>
    <source>
        <strain evidence="5 6">NML 110608</strain>
    </source>
</reference>
<proteinExistence type="inferred from homology"/>
<dbReference type="PATRIC" id="fig|1432052.4.peg.4615"/>
<evidence type="ECO:0000256" key="2">
    <source>
        <dbReference type="ARBA" id="ARBA00022448"/>
    </source>
</evidence>
<dbReference type="RefSeq" id="WP_069153860.1">
    <property type="nucleotide sequence ID" value="NZ_DAWDRA010000228.1"/>
</dbReference>
<dbReference type="Pfam" id="PF01547">
    <property type="entry name" value="SBP_bac_1"/>
    <property type="match status" value="1"/>
</dbReference>
<sequence>MKRKLLACVLACTMAASLAGCGSSASQTANDSKPAESVAAEQSQASEESTPAEEAAAETGELDVKSGTTLNVTTTFAGEESNVQNYQDSVKRWEEKYGCTVADSSGTADETFKSRVISDFEAGAEPDVLFYFNGNDSNPFVEAGKVVTIDEIRSVYPDYASNMKDEMIPACPADGKQYAVPFYGYWEGMYVNKSVCEQAGVEVPGANTTWDEFLEICQTIKDAGFTPIAASLAKEPHYWFEFSIYNHDTPATHASVPASLDDAAGKAWAAGLGDIKDLFEKGYFSENTNTAEASEVFQSFIDGKAAFYVDGSWKMGGIAEATDDIDNFTVTFVPGANDRKASDIISGLSSGWYITKKAWDDPEKRAAAVSFITDMITDENVSLFAQTAATALKNGVQLDEASLNSLQKDSLVMIKTATGVTDAAQDLCTQEQRAPIFDHMPEIVTGSVSIEDAISQVLENMNE</sequence>
<feature type="signal peptide" evidence="4">
    <location>
        <begin position="1"/>
        <end position="19"/>
    </location>
</feature>
<evidence type="ECO:0000313" key="6">
    <source>
        <dbReference type="Proteomes" id="UP000094067"/>
    </source>
</evidence>
<comment type="caution">
    <text evidence="5">The sequence shown here is derived from an EMBL/GenBank/DDBJ whole genome shotgun (WGS) entry which is preliminary data.</text>
</comment>
<evidence type="ECO:0000256" key="1">
    <source>
        <dbReference type="ARBA" id="ARBA00008520"/>
    </source>
</evidence>
<protein>
    <submittedName>
        <fullName evidence="5">Bacterial extracellular solute-binding protein</fullName>
    </submittedName>
</protein>